<gene>
    <name evidence="1" type="ORF">F383_07824</name>
</gene>
<evidence type="ECO:0000313" key="2">
    <source>
        <dbReference type="Proteomes" id="UP000032142"/>
    </source>
</evidence>
<protein>
    <submittedName>
        <fullName evidence="1">Uncharacterized protein</fullName>
    </submittedName>
</protein>
<dbReference type="Proteomes" id="UP000032142">
    <property type="component" value="Unassembled WGS sequence"/>
</dbReference>
<sequence length="73" mass="9062">MSQCKTMSRTWHRHLTPRLRLWKYPIMFQMVQWRKYELKLTRKNFNCVVSGTGTYMICIKCELNICYMRCIEY</sequence>
<accession>A0A0B0P9S5</accession>
<dbReference type="EMBL" id="KN425201">
    <property type="protein sequence ID" value="KHG23463.1"/>
    <property type="molecule type" value="Genomic_DNA"/>
</dbReference>
<reference evidence="2" key="1">
    <citation type="submission" date="2014-09" db="EMBL/GenBank/DDBJ databases">
        <authorList>
            <person name="Mudge J."/>
            <person name="Ramaraj T."/>
            <person name="Lindquist I.E."/>
            <person name="Bharti A.K."/>
            <person name="Sundararajan A."/>
            <person name="Cameron C.T."/>
            <person name="Woodward J.E."/>
            <person name="May G.D."/>
            <person name="Brubaker C."/>
            <person name="Broadhvest J."/>
            <person name="Wilkins T.A."/>
        </authorList>
    </citation>
    <scope>NUCLEOTIDE SEQUENCE</scope>
    <source>
        <strain evidence="2">cv. AKA8401</strain>
    </source>
</reference>
<organism evidence="1 2">
    <name type="scientific">Gossypium arboreum</name>
    <name type="common">Tree cotton</name>
    <name type="synonym">Gossypium nanking</name>
    <dbReference type="NCBI Taxonomy" id="29729"/>
    <lineage>
        <taxon>Eukaryota</taxon>
        <taxon>Viridiplantae</taxon>
        <taxon>Streptophyta</taxon>
        <taxon>Embryophyta</taxon>
        <taxon>Tracheophyta</taxon>
        <taxon>Spermatophyta</taxon>
        <taxon>Magnoliopsida</taxon>
        <taxon>eudicotyledons</taxon>
        <taxon>Gunneridae</taxon>
        <taxon>Pentapetalae</taxon>
        <taxon>rosids</taxon>
        <taxon>malvids</taxon>
        <taxon>Malvales</taxon>
        <taxon>Malvaceae</taxon>
        <taxon>Malvoideae</taxon>
        <taxon>Gossypium</taxon>
    </lineage>
</organism>
<name>A0A0B0P9S5_GOSAR</name>
<evidence type="ECO:0000313" key="1">
    <source>
        <dbReference type="EMBL" id="KHG23463.1"/>
    </source>
</evidence>
<keyword evidence="2" id="KW-1185">Reference proteome</keyword>
<proteinExistence type="predicted"/>
<dbReference type="AlphaFoldDB" id="A0A0B0P9S5"/>